<dbReference type="EMBL" id="LAVV01006738">
    <property type="protein sequence ID" value="KNZ58547.1"/>
    <property type="molecule type" value="Genomic_DNA"/>
</dbReference>
<evidence type="ECO:0000256" key="1">
    <source>
        <dbReference type="SAM" id="Phobius"/>
    </source>
</evidence>
<sequence length="77" mass="8558">MVSKIMSALYCYLFLITKNKIQSQTLGVVAVMLNLLVFAHGQLYVALSCVTIPDSWYVIKSGRGKGLMNVIHKNIIV</sequence>
<proteinExistence type="predicted"/>
<accession>A0A0L6VDA6</accession>
<dbReference type="AlphaFoldDB" id="A0A0L6VDA6"/>
<organism evidence="2 3">
    <name type="scientific">Puccinia sorghi</name>
    <dbReference type="NCBI Taxonomy" id="27349"/>
    <lineage>
        <taxon>Eukaryota</taxon>
        <taxon>Fungi</taxon>
        <taxon>Dikarya</taxon>
        <taxon>Basidiomycota</taxon>
        <taxon>Pucciniomycotina</taxon>
        <taxon>Pucciniomycetes</taxon>
        <taxon>Pucciniales</taxon>
        <taxon>Pucciniaceae</taxon>
        <taxon>Puccinia</taxon>
    </lineage>
</organism>
<keyword evidence="3" id="KW-1185">Reference proteome</keyword>
<keyword evidence="1" id="KW-0472">Membrane</keyword>
<gene>
    <name evidence="2" type="ORF">VP01_1910g7</name>
</gene>
<keyword evidence="1" id="KW-0812">Transmembrane</keyword>
<keyword evidence="1" id="KW-1133">Transmembrane helix</keyword>
<comment type="caution">
    <text evidence="2">The sequence shown here is derived from an EMBL/GenBank/DDBJ whole genome shotgun (WGS) entry which is preliminary data.</text>
</comment>
<protein>
    <submittedName>
        <fullName evidence="2">Uncharacterized protein</fullName>
    </submittedName>
</protein>
<dbReference type="OrthoDB" id="3353471at2759"/>
<reference evidence="2 3" key="1">
    <citation type="submission" date="2015-08" db="EMBL/GenBank/DDBJ databases">
        <title>Next Generation Sequencing and Analysis of the Genome of Puccinia sorghi L Schw, the Causal Agent of Maize Common Rust.</title>
        <authorList>
            <person name="Rochi L."/>
            <person name="Burguener G."/>
            <person name="Darino M."/>
            <person name="Turjanski A."/>
            <person name="Kreff E."/>
            <person name="Dieguez M.J."/>
            <person name="Sacco F."/>
        </authorList>
    </citation>
    <scope>NUCLEOTIDE SEQUENCE [LARGE SCALE GENOMIC DNA]</scope>
    <source>
        <strain evidence="2 3">RO10H11247</strain>
    </source>
</reference>
<name>A0A0L6VDA6_9BASI</name>
<evidence type="ECO:0000313" key="3">
    <source>
        <dbReference type="Proteomes" id="UP000037035"/>
    </source>
</evidence>
<feature type="transmembrane region" description="Helical" evidence="1">
    <location>
        <begin position="33"/>
        <end position="59"/>
    </location>
</feature>
<evidence type="ECO:0000313" key="2">
    <source>
        <dbReference type="EMBL" id="KNZ58547.1"/>
    </source>
</evidence>
<dbReference type="Proteomes" id="UP000037035">
    <property type="component" value="Unassembled WGS sequence"/>
</dbReference>
<dbReference type="VEuPathDB" id="FungiDB:VP01_1910g7"/>